<dbReference type="SUPFAM" id="SSF52540">
    <property type="entry name" value="P-loop containing nucleoside triphosphate hydrolases"/>
    <property type="match status" value="1"/>
</dbReference>
<protein>
    <submittedName>
        <fullName evidence="7">ABC-2 type transport system ATP-binding protein</fullName>
    </submittedName>
</protein>
<dbReference type="Pfam" id="PF00005">
    <property type="entry name" value="ABC_tran"/>
    <property type="match status" value="1"/>
</dbReference>
<dbReference type="InterPro" id="IPR003593">
    <property type="entry name" value="AAA+_ATPase"/>
</dbReference>
<dbReference type="AlphaFoldDB" id="A0A1G7ULM9"/>
<dbReference type="RefSeq" id="WP_090594130.1">
    <property type="nucleotide sequence ID" value="NZ_FNCS01000003.1"/>
</dbReference>
<evidence type="ECO:0000256" key="3">
    <source>
        <dbReference type="ARBA" id="ARBA00022458"/>
    </source>
</evidence>
<dbReference type="Gene3D" id="3.40.50.300">
    <property type="entry name" value="P-loop containing nucleotide triphosphate hydrolases"/>
    <property type="match status" value="1"/>
</dbReference>
<evidence type="ECO:0000256" key="1">
    <source>
        <dbReference type="ARBA" id="ARBA00005417"/>
    </source>
</evidence>
<evidence type="ECO:0000313" key="8">
    <source>
        <dbReference type="Proteomes" id="UP000199495"/>
    </source>
</evidence>
<dbReference type="PROSITE" id="PS50893">
    <property type="entry name" value="ABC_TRANSPORTER_2"/>
    <property type="match status" value="1"/>
</dbReference>
<dbReference type="Proteomes" id="UP000199495">
    <property type="component" value="Unassembled WGS sequence"/>
</dbReference>
<evidence type="ECO:0000256" key="5">
    <source>
        <dbReference type="ARBA" id="ARBA00022840"/>
    </source>
</evidence>
<dbReference type="GO" id="GO:0005524">
    <property type="term" value="F:ATP binding"/>
    <property type="evidence" value="ECO:0007669"/>
    <property type="project" value="UniProtKB-KW"/>
</dbReference>
<dbReference type="PANTHER" id="PTHR42711">
    <property type="entry name" value="ABC TRANSPORTER ATP-BINDING PROTEIN"/>
    <property type="match status" value="1"/>
</dbReference>
<keyword evidence="5 7" id="KW-0067">ATP-binding</keyword>
<dbReference type="PANTHER" id="PTHR42711:SF5">
    <property type="entry name" value="ABC TRANSPORTER ATP-BINDING PROTEIN NATA"/>
    <property type="match status" value="1"/>
</dbReference>
<sequence length="324" mass="35500">MSSVETYPEGLAITVEGVSKRFGRTLALDDVSLAVPHGTVFALLGPNGAGKSTLIDILCTIGRPDSGRALIAGIDVVKQPLAARRQLGVVFQETTLDTRLTVRENLSFHGMVYQMGRRERLTRTDEMLELVDLTDWADSEVKTLSSGMRRRLEIARALMHRPQILFLDEPTVGLDAQARARIWDYIAALRAQQDLTVIVTTHYIEEVDACDDICIIDRGKILAKGSPDALKSQHGSTLLKVTPRSDEARAAILARYPDAVAGAESQLLIQMTATDSADAILAEFGNQLRQISIDQPSLESVFLSLTGRDLREAPPVSRKARRNG</sequence>
<dbReference type="STRING" id="440168.SAMN04487974_103149"/>
<evidence type="ECO:0000313" key="7">
    <source>
        <dbReference type="EMBL" id="SDG48515.1"/>
    </source>
</evidence>
<dbReference type="SMART" id="SM00382">
    <property type="entry name" value="AAA"/>
    <property type="match status" value="1"/>
</dbReference>
<dbReference type="InterPro" id="IPR003439">
    <property type="entry name" value="ABC_transporter-like_ATP-bd"/>
</dbReference>
<keyword evidence="8" id="KW-1185">Reference proteome</keyword>
<evidence type="ECO:0000256" key="4">
    <source>
        <dbReference type="ARBA" id="ARBA00022741"/>
    </source>
</evidence>
<evidence type="ECO:0000259" key="6">
    <source>
        <dbReference type="PROSITE" id="PS50893"/>
    </source>
</evidence>
<dbReference type="InterPro" id="IPR050763">
    <property type="entry name" value="ABC_transporter_ATP-binding"/>
</dbReference>
<dbReference type="OrthoDB" id="9778547at2"/>
<proteinExistence type="inferred from homology"/>
<organism evidence="7 8">
    <name type="scientific">Pelagibacterium luteolum</name>
    <dbReference type="NCBI Taxonomy" id="440168"/>
    <lineage>
        <taxon>Bacteria</taxon>
        <taxon>Pseudomonadati</taxon>
        <taxon>Pseudomonadota</taxon>
        <taxon>Alphaproteobacteria</taxon>
        <taxon>Hyphomicrobiales</taxon>
        <taxon>Devosiaceae</taxon>
        <taxon>Pelagibacterium</taxon>
    </lineage>
</organism>
<comment type="similarity">
    <text evidence="1">Belongs to the ABC transporter superfamily.</text>
</comment>
<dbReference type="InterPro" id="IPR017871">
    <property type="entry name" value="ABC_transporter-like_CS"/>
</dbReference>
<feature type="domain" description="ABC transporter" evidence="6">
    <location>
        <begin position="13"/>
        <end position="243"/>
    </location>
</feature>
<name>A0A1G7ULM9_9HYPH</name>
<keyword evidence="4" id="KW-0547">Nucleotide-binding</keyword>
<accession>A0A1G7ULM9</accession>
<dbReference type="InterPro" id="IPR027417">
    <property type="entry name" value="P-loop_NTPase"/>
</dbReference>
<keyword evidence="2" id="KW-0813">Transport</keyword>
<keyword evidence="3" id="KW-0536">Nodulation</keyword>
<gene>
    <name evidence="7" type="ORF">SAMN04487974_103149</name>
</gene>
<evidence type="ECO:0000256" key="2">
    <source>
        <dbReference type="ARBA" id="ARBA00022448"/>
    </source>
</evidence>
<dbReference type="PROSITE" id="PS00211">
    <property type="entry name" value="ABC_TRANSPORTER_1"/>
    <property type="match status" value="1"/>
</dbReference>
<dbReference type="EMBL" id="FNCS01000003">
    <property type="protein sequence ID" value="SDG48515.1"/>
    <property type="molecule type" value="Genomic_DNA"/>
</dbReference>
<dbReference type="GO" id="GO:0016887">
    <property type="term" value="F:ATP hydrolysis activity"/>
    <property type="evidence" value="ECO:0007669"/>
    <property type="project" value="InterPro"/>
</dbReference>
<reference evidence="7 8" key="1">
    <citation type="submission" date="2016-10" db="EMBL/GenBank/DDBJ databases">
        <authorList>
            <person name="de Groot N.N."/>
        </authorList>
    </citation>
    <scope>NUCLEOTIDE SEQUENCE [LARGE SCALE GENOMIC DNA]</scope>
    <source>
        <strain evidence="7 8">CGMCC 1.10267</strain>
    </source>
</reference>